<evidence type="ECO:0000256" key="6">
    <source>
        <dbReference type="ARBA" id="ARBA00022857"/>
    </source>
</evidence>
<dbReference type="SUPFAM" id="SSF51735">
    <property type="entry name" value="NAD(P)-binding Rossmann-fold domains"/>
    <property type="match status" value="1"/>
</dbReference>
<dbReference type="RefSeq" id="WP_088149164.1">
    <property type="nucleotide sequence ID" value="NZ_NHON01000001.1"/>
</dbReference>
<evidence type="ECO:0000256" key="9">
    <source>
        <dbReference type="ARBA" id="ARBA00048793"/>
    </source>
</evidence>
<evidence type="ECO:0000256" key="1">
    <source>
        <dbReference type="ARBA" id="ARBA00004994"/>
    </source>
</evidence>
<organism evidence="13 14">
    <name type="scientific">Inquilinus limosus</name>
    <dbReference type="NCBI Taxonomy" id="171674"/>
    <lineage>
        <taxon>Bacteria</taxon>
        <taxon>Pseudomonadati</taxon>
        <taxon>Pseudomonadota</taxon>
        <taxon>Alphaproteobacteria</taxon>
        <taxon>Rhodospirillales</taxon>
        <taxon>Rhodospirillaceae</taxon>
        <taxon>Inquilinus</taxon>
    </lineage>
</organism>
<dbReference type="PANTHER" id="PTHR21708:SF45">
    <property type="entry name" value="2-DEHYDROPANTOATE 2-REDUCTASE"/>
    <property type="match status" value="1"/>
</dbReference>
<comment type="function">
    <text evidence="10">Catalyzes the NADPH-dependent reduction of ketopantoate into pantoic acid.</text>
</comment>
<dbReference type="NCBIfam" id="TIGR00745">
    <property type="entry name" value="apbA_panE"/>
    <property type="match status" value="1"/>
</dbReference>
<evidence type="ECO:0000256" key="4">
    <source>
        <dbReference type="ARBA" id="ARBA00019465"/>
    </source>
</evidence>
<dbReference type="Pfam" id="PF02558">
    <property type="entry name" value="ApbA"/>
    <property type="match status" value="1"/>
</dbReference>
<keyword evidence="14" id="KW-1185">Reference proteome</keyword>
<dbReference type="InterPro" id="IPR013328">
    <property type="entry name" value="6PGD_dom2"/>
</dbReference>
<dbReference type="InterPro" id="IPR013752">
    <property type="entry name" value="KPA_reductase"/>
</dbReference>
<dbReference type="Proteomes" id="UP000196655">
    <property type="component" value="Unassembled WGS sequence"/>
</dbReference>
<evidence type="ECO:0000256" key="10">
    <source>
        <dbReference type="RuleBase" id="RU362068"/>
    </source>
</evidence>
<keyword evidence="7 10" id="KW-0560">Oxidoreductase</keyword>
<dbReference type="InterPro" id="IPR051402">
    <property type="entry name" value="KPR-Related"/>
</dbReference>
<dbReference type="PANTHER" id="PTHR21708">
    <property type="entry name" value="PROBABLE 2-DEHYDROPANTOATE 2-REDUCTASE"/>
    <property type="match status" value="1"/>
</dbReference>
<proteinExistence type="inferred from homology"/>
<protein>
    <recommendedName>
        <fullName evidence="4 10">2-dehydropantoate 2-reductase</fullName>
        <ecNumber evidence="3 10">1.1.1.169</ecNumber>
    </recommendedName>
    <alternativeName>
        <fullName evidence="8 10">Ketopantoate reductase</fullName>
    </alternativeName>
</protein>
<accession>A0A211ZVD6</accession>
<evidence type="ECO:0000313" key="14">
    <source>
        <dbReference type="Proteomes" id="UP000196655"/>
    </source>
</evidence>
<feature type="domain" description="Ketopantoate reductase C-terminal" evidence="12">
    <location>
        <begin position="195"/>
        <end position="314"/>
    </location>
</feature>
<dbReference type="Gene3D" id="1.10.1040.10">
    <property type="entry name" value="N-(1-d-carboxylethyl)-l-norvaline Dehydrogenase, domain 2"/>
    <property type="match status" value="1"/>
</dbReference>
<keyword evidence="6 10" id="KW-0521">NADP</keyword>
<dbReference type="GO" id="GO:0015940">
    <property type="term" value="P:pantothenate biosynthetic process"/>
    <property type="evidence" value="ECO:0007669"/>
    <property type="project" value="UniProtKB-UniPathway"/>
</dbReference>
<name>A0A211ZVD6_9PROT</name>
<evidence type="ECO:0000259" key="12">
    <source>
        <dbReference type="Pfam" id="PF08546"/>
    </source>
</evidence>
<evidence type="ECO:0000256" key="5">
    <source>
        <dbReference type="ARBA" id="ARBA00022655"/>
    </source>
</evidence>
<comment type="pathway">
    <text evidence="1 10">Cofactor biosynthesis; (R)-pantothenate biosynthesis; (R)-pantoate from 3-methyl-2-oxobutanoate: step 2/2.</text>
</comment>
<dbReference type="InterPro" id="IPR013332">
    <property type="entry name" value="KPR_N"/>
</dbReference>
<evidence type="ECO:0000313" key="13">
    <source>
        <dbReference type="EMBL" id="OWJ69174.1"/>
    </source>
</evidence>
<dbReference type="SUPFAM" id="SSF48179">
    <property type="entry name" value="6-phosphogluconate dehydrogenase C-terminal domain-like"/>
    <property type="match status" value="1"/>
</dbReference>
<evidence type="ECO:0000256" key="8">
    <source>
        <dbReference type="ARBA" id="ARBA00032024"/>
    </source>
</evidence>
<dbReference type="AlphaFoldDB" id="A0A211ZVD6"/>
<evidence type="ECO:0000256" key="7">
    <source>
        <dbReference type="ARBA" id="ARBA00023002"/>
    </source>
</evidence>
<dbReference type="NCBIfam" id="NF005089">
    <property type="entry name" value="PRK06522.1-4"/>
    <property type="match status" value="1"/>
</dbReference>
<dbReference type="GO" id="GO:0008677">
    <property type="term" value="F:2-dehydropantoate 2-reductase activity"/>
    <property type="evidence" value="ECO:0007669"/>
    <property type="project" value="UniProtKB-EC"/>
</dbReference>
<dbReference type="InterPro" id="IPR003710">
    <property type="entry name" value="ApbA"/>
</dbReference>
<dbReference type="OrthoDB" id="247668at2"/>
<comment type="similarity">
    <text evidence="2 10">Belongs to the ketopantoate reductase family.</text>
</comment>
<dbReference type="InterPro" id="IPR008927">
    <property type="entry name" value="6-PGluconate_DH-like_C_sf"/>
</dbReference>
<dbReference type="Gene3D" id="3.40.50.720">
    <property type="entry name" value="NAD(P)-binding Rossmann-like Domain"/>
    <property type="match status" value="1"/>
</dbReference>
<evidence type="ECO:0000256" key="3">
    <source>
        <dbReference type="ARBA" id="ARBA00013014"/>
    </source>
</evidence>
<keyword evidence="5 10" id="KW-0566">Pantothenate biosynthesis</keyword>
<dbReference type="Pfam" id="PF08546">
    <property type="entry name" value="ApbA_C"/>
    <property type="match status" value="1"/>
</dbReference>
<dbReference type="InterPro" id="IPR036291">
    <property type="entry name" value="NAD(P)-bd_dom_sf"/>
</dbReference>
<dbReference type="GO" id="GO:0005737">
    <property type="term" value="C:cytoplasm"/>
    <property type="evidence" value="ECO:0007669"/>
    <property type="project" value="TreeGrafter"/>
</dbReference>
<dbReference type="EMBL" id="NHON01000001">
    <property type="protein sequence ID" value="OWJ69174.1"/>
    <property type="molecule type" value="Genomic_DNA"/>
</dbReference>
<evidence type="ECO:0000259" key="11">
    <source>
        <dbReference type="Pfam" id="PF02558"/>
    </source>
</evidence>
<gene>
    <name evidence="13" type="ORF">BWR60_01185</name>
</gene>
<feature type="domain" description="Ketopantoate reductase N-terminal" evidence="11">
    <location>
        <begin position="4"/>
        <end position="104"/>
    </location>
</feature>
<comment type="catalytic activity">
    <reaction evidence="9 10">
        <text>(R)-pantoate + NADP(+) = 2-dehydropantoate + NADPH + H(+)</text>
        <dbReference type="Rhea" id="RHEA:16233"/>
        <dbReference type="ChEBI" id="CHEBI:11561"/>
        <dbReference type="ChEBI" id="CHEBI:15378"/>
        <dbReference type="ChEBI" id="CHEBI:15980"/>
        <dbReference type="ChEBI" id="CHEBI:57783"/>
        <dbReference type="ChEBI" id="CHEBI:58349"/>
        <dbReference type="EC" id="1.1.1.169"/>
    </reaction>
</comment>
<dbReference type="EC" id="1.1.1.169" evidence="3 10"/>
<comment type="caution">
    <text evidence="13">The sequence shown here is derived from an EMBL/GenBank/DDBJ whole genome shotgun (WGS) entry which is preliminary data.</text>
</comment>
<dbReference type="FunFam" id="1.10.1040.10:FF:000017">
    <property type="entry name" value="2-dehydropantoate 2-reductase"/>
    <property type="match status" value="1"/>
</dbReference>
<sequence>MRLAVFGAGAVGCHIAARLARAGIDPVLVGRPPTVAAIRTGGLRLVSDAEDFTVPVSAEDDTCRLGTQDAVIVALKAHTLGAALDDLVPLVGPDTVVTFAVNGIPWWYGESLAMPVAALARLDPGGRLKRKIGAARTVGCVVHSANAIIAPGVVRNVSSRNRFLLGAAAGSPHPRQAELAAILAAGLDEVGITDNIRAAVWEKLLHNLAASSIGCLTLSRADQIASNPGLAVLYRQVLAEARAIAAALGITLPDDASERLAHMAGLPHRSSMQQDLIAGRPLELDAQILVVRDLARALSCPAPVLEILSILLEARTRSSQGSST</sequence>
<reference evidence="14" key="1">
    <citation type="submission" date="2017-05" db="EMBL/GenBank/DDBJ databases">
        <authorList>
            <person name="Macchi M."/>
            <person name="Festa S."/>
            <person name="Coppotelli B.M."/>
            <person name="Morelli I.S."/>
        </authorList>
    </citation>
    <scope>NUCLEOTIDE SEQUENCE [LARGE SCALE GENOMIC DNA]</scope>
    <source>
        <strain evidence="14">I</strain>
    </source>
</reference>
<dbReference type="UniPathway" id="UPA00028">
    <property type="reaction ID" value="UER00004"/>
</dbReference>
<evidence type="ECO:0000256" key="2">
    <source>
        <dbReference type="ARBA" id="ARBA00007870"/>
    </source>
</evidence>